<dbReference type="STRING" id="436017.A4S1A7"/>
<dbReference type="GO" id="GO:0030690">
    <property type="term" value="C:Noc1p-Noc2p complex"/>
    <property type="evidence" value="ECO:0007669"/>
    <property type="project" value="TreeGrafter"/>
</dbReference>
<sequence>KPHTNARWKKVQPLAKSFVGNTLHLLGNLTDAEMTGMVLRQLKASTPFMATFERLIKRVTRTALHCFGSGEPSVRVQAILLLRALAVGLPPPALERVAKGVYRTFASNAKFVNAESVEHIAFMSTCVVEIFGLDQQQSYPLAFTYIRQLASLLRGALTAKSKEAFRNVYCWQYVNCLECWERVLSAHARSEDAPLRPLVYPLAQVALGAARLLPSARYAPLRLRLVALLNRLAASTGRFIPIAPLLMELLTFSELTKPPVSSKAHPPDFTIVLRLAKQDLRLPGVQDIIVESSMEALAEHLHQNAYSPAFPELAHIPTRELKKFCKSVTVTRFKKSARAVIDAAERTSDWVIRKRDNVDFAPKDLAKVQNFLSAEKAEG</sequence>
<comment type="subcellular location">
    <subcellularLocation>
        <location evidence="1">Nucleus</location>
    </subcellularLocation>
</comment>
<dbReference type="Proteomes" id="UP000001568">
    <property type="component" value="Chromosome 8"/>
</dbReference>
<dbReference type="PANTHER" id="PTHR12687:SF4">
    <property type="entry name" value="NUCLEOLAR COMPLEX PROTEIN 2 HOMOLOG"/>
    <property type="match status" value="1"/>
</dbReference>
<dbReference type="InterPro" id="IPR016024">
    <property type="entry name" value="ARM-type_fold"/>
</dbReference>
<keyword evidence="3" id="KW-0539">Nucleus</keyword>
<keyword evidence="5" id="KW-1185">Reference proteome</keyword>
<dbReference type="eggNOG" id="KOG2256">
    <property type="taxonomic scope" value="Eukaryota"/>
</dbReference>
<dbReference type="OMA" id="ERNSDWI"/>
<evidence type="ECO:0000313" key="4">
    <source>
        <dbReference type="EMBL" id="ABO97410.1"/>
    </source>
</evidence>
<dbReference type="GO" id="GO:0005730">
    <property type="term" value="C:nucleolus"/>
    <property type="evidence" value="ECO:0007669"/>
    <property type="project" value="TreeGrafter"/>
</dbReference>
<dbReference type="SUPFAM" id="SSF48371">
    <property type="entry name" value="ARM repeat"/>
    <property type="match status" value="1"/>
</dbReference>
<proteinExistence type="inferred from homology"/>
<dbReference type="KEGG" id="olu:OSTLU_2525"/>
<comment type="similarity">
    <text evidence="2">Belongs to the NOC2 family.</text>
</comment>
<dbReference type="AlphaFoldDB" id="A4S1A7"/>
<dbReference type="GeneID" id="5003421"/>
<feature type="non-terminal residue" evidence="4">
    <location>
        <position position="379"/>
    </location>
</feature>
<dbReference type="EMBL" id="CP000588">
    <property type="protein sequence ID" value="ABO97410.1"/>
    <property type="molecule type" value="Genomic_DNA"/>
</dbReference>
<protein>
    <submittedName>
        <fullName evidence="4">Uncharacterized protein</fullName>
    </submittedName>
</protein>
<feature type="non-terminal residue" evidence="4">
    <location>
        <position position="1"/>
    </location>
</feature>
<dbReference type="RefSeq" id="XP_001419117.1">
    <property type="nucleotide sequence ID" value="XM_001419080.1"/>
</dbReference>
<reference evidence="4 5" key="1">
    <citation type="journal article" date="2007" name="Proc. Natl. Acad. Sci. U.S.A.">
        <title>The tiny eukaryote Ostreococcus provides genomic insights into the paradox of plankton speciation.</title>
        <authorList>
            <person name="Palenik B."/>
            <person name="Grimwood J."/>
            <person name="Aerts A."/>
            <person name="Rouze P."/>
            <person name="Salamov A."/>
            <person name="Putnam N."/>
            <person name="Dupont C."/>
            <person name="Jorgensen R."/>
            <person name="Derelle E."/>
            <person name="Rombauts S."/>
            <person name="Zhou K."/>
            <person name="Otillar R."/>
            <person name="Merchant S.S."/>
            <person name="Podell S."/>
            <person name="Gaasterland T."/>
            <person name="Napoli C."/>
            <person name="Gendler K."/>
            <person name="Manuell A."/>
            <person name="Tai V."/>
            <person name="Vallon O."/>
            <person name="Piganeau G."/>
            <person name="Jancek S."/>
            <person name="Heijde M."/>
            <person name="Jabbari K."/>
            <person name="Bowler C."/>
            <person name="Lohr M."/>
            <person name="Robbens S."/>
            <person name="Werner G."/>
            <person name="Dubchak I."/>
            <person name="Pazour G.J."/>
            <person name="Ren Q."/>
            <person name="Paulsen I."/>
            <person name="Delwiche C."/>
            <person name="Schmutz J."/>
            <person name="Rokhsar D."/>
            <person name="Van de Peer Y."/>
            <person name="Moreau H."/>
            <person name="Grigoriev I.V."/>
        </authorList>
    </citation>
    <scope>NUCLEOTIDE SEQUENCE [LARGE SCALE GENOMIC DNA]</scope>
    <source>
        <strain evidence="4 5">CCE9901</strain>
    </source>
</reference>
<evidence type="ECO:0000256" key="1">
    <source>
        <dbReference type="ARBA" id="ARBA00004123"/>
    </source>
</evidence>
<accession>A4S1A7</accession>
<evidence type="ECO:0000313" key="5">
    <source>
        <dbReference type="Proteomes" id="UP000001568"/>
    </source>
</evidence>
<dbReference type="HOGENOM" id="CLU_011272_1_2_1"/>
<dbReference type="GO" id="GO:0042273">
    <property type="term" value="P:ribosomal large subunit biogenesis"/>
    <property type="evidence" value="ECO:0007669"/>
    <property type="project" value="TreeGrafter"/>
</dbReference>
<dbReference type="GO" id="GO:0030691">
    <property type="term" value="C:Noc2p-Noc3p complex"/>
    <property type="evidence" value="ECO:0007669"/>
    <property type="project" value="TreeGrafter"/>
</dbReference>
<organism evidence="4 5">
    <name type="scientific">Ostreococcus lucimarinus (strain CCE9901)</name>
    <dbReference type="NCBI Taxonomy" id="436017"/>
    <lineage>
        <taxon>Eukaryota</taxon>
        <taxon>Viridiplantae</taxon>
        <taxon>Chlorophyta</taxon>
        <taxon>Mamiellophyceae</taxon>
        <taxon>Mamiellales</taxon>
        <taxon>Bathycoccaceae</taxon>
        <taxon>Ostreococcus</taxon>
    </lineage>
</organism>
<name>A4S1A7_OSTLU</name>
<evidence type="ECO:0000256" key="3">
    <source>
        <dbReference type="ARBA" id="ARBA00023242"/>
    </source>
</evidence>
<dbReference type="Pfam" id="PF03715">
    <property type="entry name" value="Noc2"/>
    <property type="match status" value="1"/>
</dbReference>
<dbReference type="OrthoDB" id="10266662at2759"/>
<dbReference type="PANTHER" id="PTHR12687">
    <property type="entry name" value="NUCLEOLAR COMPLEX 2 AND RAD4-RELATED"/>
    <property type="match status" value="1"/>
</dbReference>
<dbReference type="Gramene" id="ABO97410">
    <property type="protein sequence ID" value="ABO97410"/>
    <property type="gene ID" value="OSTLU_2525"/>
</dbReference>
<dbReference type="GO" id="GO:0005654">
    <property type="term" value="C:nucleoplasm"/>
    <property type="evidence" value="ECO:0007669"/>
    <property type="project" value="TreeGrafter"/>
</dbReference>
<evidence type="ECO:0000256" key="2">
    <source>
        <dbReference type="ARBA" id="ARBA00005907"/>
    </source>
</evidence>
<dbReference type="InterPro" id="IPR005343">
    <property type="entry name" value="Noc2"/>
</dbReference>
<gene>
    <name evidence="4" type="ORF">OSTLU_2525</name>
</gene>